<keyword evidence="2" id="KW-0812">Transmembrane</keyword>
<feature type="region of interest" description="Disordered" evidence="1">
    <location>
        <begin position="296"/>
        <end position="330"/>
    </location>
</feature>
<feature type="transmembrane region" description="Helical" evidence="2">
    <location>
        <begin position="86"/>
        <end position="105"/>
    </location>
</feature>
<evidence type="ECO:0000259" key="3">
    <source>
        <dbReference type="Pfam" id="PF20152"/>
    </source>
</evidence>
<proteinExistence type="predicted"/>
<keyword evidence="2" id="KW-1133">Transmembrane helix</keyword>
<accession>A0A5C3N7T2</accession>
<sequence length="330" mass="36974">MGPATEFAGTMLVCIMLTAVLYGVNTTQVFLYYQRYPGDSRSLRTVVAVLWVLDTVHVVFCLEYIYKYAINHFGDDAFMEQIDWTAGVTVIFQLLIAAVVHGYYIRRVWIVTGRNKLMAALVALFGTIRCIFGLISAALSYTYIRWSTYHEEPLPVATSAIALASSALVDCLILICLVYFLKRSQLALDPYEGWVRVFTVYVANSGAFTSVFSVASLVMFIVIPSKFVWLGLVELQSKFYVYAFLTGLNDRARVWDGSTRSARVSTFDFWRPSVPAGATTRGSELDTHHITADLDEEIDLDSYRPSDRSDPSDVRESTTVGHDESQVSSK</sequence>
<feature type="transmembrane region" description="Helical" evidence="2">
    <location>
        <begin position="156"/>
        <end position="181"/>
    </location>
</feature>
<organism evidence="4 5">
    <name type="scientific">Heliocybe sulcata</name>
    <dbReference type="NCBI Taxonomy" id="5364"/>
    <lineage>
        <taxon>Eukaryota</taxon>
        <taxon>Fungi</taxon>
        <taxon>Dikarya</taxon>
        <taxon>Basidiomycota</taxon>
        <taxon>Agaricomycotina</taxon>
        <taxon>Agaricomycetes</taxon>
        <taxon>Gloeophyllales</taxon>
        <taxon>Gloeophyllaceae</taxon>
        <taxon>Heliocybe</taxon>
    </lineage>
</organism>
<evidence type="ECO:0000313" key="4">
    <source>
        <dbReference type="EMBL" id="TFK52546.1"/>
    </source>
</evidence>
<protein>
    <recommendedName>
        <fullName evidence="3">DUF6534 domain-containing protein</fullName>
    </recommendedName>
</protein>
<dbReference type="InterPro" id="IPR045339">
    <property type="entry name" value="DUF6534"/>
</dbReference>
<dbReference type="EMBL" id="ML213509">
    <property type="protein sequence ID" value="TFK52546.1"/>
    <property type="molecule type" value="Genomic_DNA"/>
</dbReference>
<evidence type="ECO:0000313" key="5">
    <source>
        <dbReference type="Proteomes" id="UP000305948"/>
    </source>
</evidence>
<evidence type="ECO:0000256" key="1">
    <source>
        <dbReference type="SAM" id="MobiDB-lite"/>
    </source>
</evidence>
<reference evidence="4 5" key="1">
    <citation type="journal article" date="2019" name="Nat. Ecol. Evol.">
        <title>Megaphylogeny resolves global patterns of mushroom evolution.</title>
        <authorList>
            <person name="Varga T."/>
            <person name="Krizsan K."/>
            <person name="Foldi C."/>
            <person name="Dima B."/>
            <person name="Sanchez-Garcia M."/>
            <person name="Sanchez-Ramirez S."/>
            <person name="Szollosi G.J."/>
            <person name="Szarkandi J.G."/>
            <person name="Papp V."/>
            <person name="Albert L."/>
            <person name="Andreopoulos W."/>
            <person name="Angelini C."/>
            <person name="Antonin V."/>
            <person name="Barry K.W."/>
            <person name="Bougher N.L."/>
            <person name="Buchanan P."/>
            <person name="Buyck B."/>
            <person name="Bense V."/>
            <person name="Catcheside P."/>
            <person name="Chovatia M."/>
            <person name="Cooper J."/>
            <person name="Damon W."/>
            <person name="Desjardin D."/>
            <person name="Finy P."/>
            <person name="Geml J."/>
            <person name="Haridas S."/>
            <person name="Hughes K."/>
            <person name="Justo A."/>
            <person name="Karasinski D."/>
            <person name="Kautmanova I."/>
            <person name="Kiss B."/>
            <person name="Kocsube S."/>
            <person name="Kotiranta H."/>
            <person name="LaButti K.M."/>
            <person name="Lechner B.E."/>
            <person name="Liimatainen K."/>
            <person name="Lipzen A."/>
            <person name="Lukacs Z."/>
            <person name="Mihaltcheva S."/>
            <person name="Morgado L.N."/>
            <person name="Niskanen T."/>
            <person name="Noordeloos M.E."/>
            <person name="Ohm R.A."/>
            <person name="Ortiz-Santana B."/>
            <person name="Ovrebo C."/>
            <person name="Racz N."/>
            <person name="Riley R."/>
            <person name="Savchenko A."/>
            <person name="Shiryaev A."/>
            <person name="Soop K."/>
            <person name="Spirin V."/>
            <person name="Szebenyi C."/>
            <person name="Tomsovsky M."/>
            <person name="Tulloss R.E."/>
            <person name="Uehling J."/>
            <person name="Grigoriev I.V."/>
            <person name="Vagvolgyi C."/>
            <person name="Papp T."/>
            <person name="Martin F.M."/>
            <person name="Miettinen O."/>
            <person name="Hibbett D.S."/>
            <person name="Nagy L.G."/>
        </authorList>
    </citation>
    <scope>NUCLEOTIDE SEQUENCE [LARGE SCALE GENOMIC DNA]</scope>
    <source>
        <strain evidence="4 5">OMC1185</strain>
    </source>
</reference>
<evidence type="ECO:0000256" key="2">
    <source>
        <dbReference type="SAM" id="Phobius"/>
    </source>
</evidence>
<feature type="transmembrane region" description="Helical" evidence="2">
    <location>
        <begin position="45"/>
        <end position="66"/>
    </location>
</feature>
<feature type="transmembrane region" description="Helical" evidence="2">
    <location>
        <begin position="6"/>
        <end position="33"/>
    </location>
</feature>
<dbReference type="STRING" id="5364.A0A5C3N7T2"/>
<feature type="transmembrane region" description="Helical" evidence="2">
    <location>
        <begin position="193"/>
        <end position="221"/>
    </location>
</feature>
<dbReference type="Pfam" id="PF20152">
    <property type="entry name" value="DUF6534"/>
    <property type="match status" value="1"/>
</dbReference>
<feature type="domain" description="DUF6534" evidence="3">
    <location>
        <begin position="166"/>
        <end position="252"/>
    </location>
</feature>
<dbReference type="Proteomes" id="UP000305948">
    <property type="component" value="Unassembled WGS sequence"/>
</dbReference>
<gene>
    <name evidence="4" type="ORF">OE88DRAFT_1417054</name>
</gene>
<dbReference type="PANTHER" id="PTHR40465">
    <property type="entry name" value="CHROMOSOME 1, WHOLE GENOME SHOTGUN SEQUENCE"/>
    <property type="match status" value="1"/>
</dbReference>
<dbReference type="OrthoDB" id="2798516at2759"/>
<name>A0A5C3N7T2_9AGAM</name>
<feature type="compositionally biased region" description="Basic and acidic residues" evidence="1">
    <location>
        <begin position="301"/>
        <end position="330"/>
    </location>
</feature>
<dbReference type="PANTHER" id="PTHR40465:SF1">
    <property type="entry name" value="DUF6534 DOMAIN-CONTAINING PROTEIN"/>
    <property type="match status" value="1"/>
</dbReference>
<keyword evidence="5" id="KW-1185">Reference proteome</keyword>
<keyword evidence="2" id="KW-0472">Membrane</keyword>
<feature type="transmembrane region" description="Helical" evidence="2">
    <location>
        <begin position="117"/>
        <end position="144"/>
    </location>
</feature>
<dbReference type="AlphaFoldDB" id="A0A5C3N7T2"/>